<dbReference type="InterPro" id="IPR014710">
    <property type="entry name" value="RmlC-like_jellyroll"/>
</dbReference>
<dbReference type="Gene3D" id="2.60.120.10">
    <property type="entry name" value="Jelly Rolls"/>
    <property type="match status" value="1"/>
</dbReference>
<dbReference type="Gene3D" id="3.90.550.10">
    <property type="entry name" value="Spore Coat Polysaccharide Biosynthesis Protein SpsA, Chain A"/>
    <property type="match status" value="1"/>
</dbReference>
<evidence type="ECO:0000259" key="1">
    <source>
        <dbReference type="Pfam" id="PF00483"/>
    </source>
</evidence>
<proteinExistence type="predicted"/>
<gene>
    <name evidence="2" type="ORF">PWYN_20185</name>
</gene>
<dbReference type="InterPro" id="IPR011051">
    <property type="entry name" value="RmlC_Cupin_sf"/>
</dbReference>
<dbReference type="InterPro" id="IPR051161">
    <property type="entry name" value="Mannose-6P_isomerase_type2"/>
</dbReference>
<dbReference type="EMBL" id="JQCR01000003">
    <property type="protein sequence ID" value="KGE16990.1"/>
    <property type="molecule type" value="Genomic_DNA"/>
</dbReference>
<dbReference type="AlphaFoldDB" id="A0A098M3A6"/>
<dbReference type="InterPro" id="IPR029044">
    <property type="entry name" value="Nucleotide-diphossugar_trans"/>
</dbReference>
<sequence>MHTLFLCGGSGQRLWPLSNPIRSKMFLELLPAPDGGLESMIGRLCRQLSGQGLGESALFITHQDQMGLTRRYTKDCYPVIGEPWKRGTFTAAALGCLHLYSRGKAKLDDTICVAPADMFADDNFFGHFHAFPEILKASQADIALLGTRPTFPSDQYGYILPRLAATTQYTLVERFEEKPDLARALLLIQQNALWNCGVFAFSLKFMLSYLKQIGLPIDFDKFIAVYPQLPVRSFDKELVERTAKLAVIRHEGDWRDLGSWDTLTEQLRNPVVGKGGISGETSNTHIINELDVPLYVIGVPNIVAIASADGILVANKVQANAIKEIIRSHSTTPLYGETQWGSYCILDTTGNEENVVVTLKLTLLPAHNTPELCSRYSSKIWTVLAGSGEVILDGLVHPTRVGDVFTVARGVIHEIRAFTAMEWIEVRVGKGSIDEAIYTE</sequence>
<dbReference type="eggNOG" id="COG0662">
    <property type="taxonomic scope" value="Bacteria"/>
</dbReference>
<evidence type="ECO:0000313" key="2">
    <source>
        <dbReference type="EMBL" id="KGE16990.1"/>
    </source>
</evidence>
<dbReference type="OrthoDB" id="9806359at2"/>
<dbReference type="SUPFAM" id="SSF51182">
    <property type="entry name" value="RmlC-like cupins"/>
    <property type="match status" value="1"/>
</dbReference>
<dbReference type="PANTHER" id="PTHR46390:SF1">
    <property type="entry name" value="MANNOSE-1-PHOSPHATE GUANYLYLTRANSFERASE"/>
    <property type="match status" value="1"/>
</dbReference>
<evidence type="ECO:0000313" key="3">
    <source>
        <dbReference type="Proteomes" id="UP000029734"/>
    </source>
</evidence>
<dbReference type="GO" id="GO:0009298">
    <property type="term" value="P:GDP-mannose biosynthetic process"/>
    <property type="evidence" value="ECO:0007669"/>
    <property type="project" value="TreeGrafter"/>
</dbReference>
<protein>
    <recommendedName>
        <fullName evidence="1">Nucleotidyl transferase domain-containing protein</fullName>
    </recommendedName>
</protein>
<dbReference type="Pfam" id="PF00483">
    <property type="entry name" value="NTP_transferase"/>
    <property type="match status" value="1"/>
</dbReference>
<reference evidence="2 3" key="2">
    <citation type="submission" date="2014-10" db="EMBL/GenBank/DDBJ databases">
        <title>Comparative genomics of the Paenibacillus odorifer group.</title>
        <authorList>
            <person name="Tsai Y.-C."/>
            <person name="Martin N."/>
            <person name="Korlach J."/>
            <person name="Wiedmann M."/>
        </authorList>
    </citation>
    <scope>NUCLEOTIDE SEQUENCE [LARGE SCALE GENOMIC DNA]</scope>
    <source>
        <strain evidence="2 3">DSM 18334</strain>
    </source>
</reference>
<dbReference type="eggNOG" id="COG0836">
    <property type="taxonomic scope" value="Bacteria"/>
</dbReference>
<dbReference type="Proteomes" id="UP000029734">
    <property type="component" value="Unassembled WGS sequence"/>
</dbReference>
<organism evidence="2 3">
    <name type="scientific">Paenibacillus wynnii</name>
    <dbReference type="NCBI Taxonomy" id="268407"/>
    <lineage>
        <taxon>Bacteria</taxon>
        <taxon>Bacillati</taxon>
        <taxon>Bacillota</taxon>
        <taxon>Bacilli</taxon>
        <taxon>Bacillales</taxon>
        <taxon>Paenibacillaceae</taxon>
        <taxon>Paenibacillus</taxon>
    </lineage>
</organism>
<dbReference type="GO" id="GO:0004475">
    <property type="term" value="F:mannose-1-phosphate guanylyltransferase (GTP) activity"/>
    <property type="evidence" value="ECO:0007669"/>
    <property type="project" value="TreeGrafter"/>
</dbReference>
<dbReference type="PANTHER" id="PTHR46390">
    <property type="entry name" value="MANNOSE-1-PHOSPHATE GUANYLYLTRANSFERASE"/>
    <property type="match status" value="1"/>
</dbReference>
<dbReference type="RefSeq" id="WP_036655397.1">
    <property type="nucleotide sequence ID" value="NZ_JQCR01000003.1"/>
</dbReference>
<name>A0A098M3A6_9BACL</name>
<keyword evidence="3" id="KW-1185">Reference proteome</keyword>
<reference evidence="2 3" key="1">
    <citation type="submission" date="2014-08" db="EMBL/GenBank/DDBJ databases">
        <authorList>
            <person name="den Bakker H.C."/>
        </authorList>
    </citation>
    <scope>NUCLEOTIDE SEQUENCE [LARGE SCALE GENOMIC DNA]</scope>
    <source>
        <strain evidence="2 3">DSM 18334</strain>
    </source>
</reference>
<dbReference type="InterPro" id="IPR005835">
    <property type="entry name" value="NTP_transferase_dom"/>
</dbReference>
<accession>A0A098M3A6</accession>
<comment type="caution">
    <text evidence="2">The sequence shown here is derived from an EMBL/GenBank/DDBJ whole genome shotgun (WGS) entry which is preliminary data.</text>
</comment>
<dbReference type="SUPFAM" id="SSF53448">
    <property type="entry name" value="Nucleotide-diphospho-sugar transferases"/>
    <property type="match status" value="1"/>
</dbReference>
<dbReference type="STRING" id="268407.PWYN_20185"/>
<feature type="domain" description="Nucleotidyl transferase" evidence="1">
    <location>
        <begin position="4"/>
        <end position="266"/>
    </location>
</feature>